<evidence type="ECO:0000313" key="1">
    <source>
        <dbReference type="EMBL" id="EEC95286.1"/>
    </source>
</evidence>
<accession>B7BE05</accession>
<dbReference type="AlphaFoldDB" id="B7BE05"/>
<evidence type="ECO:0000313" key="2">
    <source>
        <dbReference type="Proteomes" id="UP000005510"/>
    </source>
</evidence>
<comment type="caution">
    <text evidence="1">The sequence shown here is derived from an EMBL/GenBank/DDBJ whole genome shotgun (WGS) entry which is preliminary data.</text>
</comment>
<gene>
    <name evidence="1" type="ORF">PRABACTJOHN_03280</name>
</gene>
<name>B7BE05_9BACT</name>
<reference evidence="1 2" key="2">
    <citation type="submission" date="2008-10" db="EMBL/GenBank/DDBJ databases">
        <authorList>
            <person name="Fulton L."/>
            <person name="Clifton S."/>
            <person name="Fulton B."/>
            <person name="Xu J."/>
            <person name="Minx P."/>
            <person name="Pepin K.H."/>
            <person name="Johnson M."/>
            <person name="Bhonagiri V."/>
            <person name="Nash W.E."/>
            <person name="Mardis E.R."/>
            <person name="Wilson R.K."/>
        </authorList>
    </citation>
    <scope>NUCLEOTIDE SEQUENCE [LARGE SCALE GENOMIC DNA]</scope>
    <source>
        <strain evidence="1 2">DSM 18315</strain>
    </source>
</reference>
<dbReference type="EMBL" id="ABYH01000351">
    <property type="protein sequence ID" value="EEC95286.1"/>
    <property type="molecule type" value="Genomic_DNA"/>
</dbReference>
<sequence>MTKGVSLYEMAHFLFNHHRNLWIFSFIDIVEPLLPLEFQCVWYITNAVENCYKLVSNIKIIMTMVKTFFMRTKKNYAKVMKLINVLRGMETRQKCSSST</sequence>
<dbReference type="Proteomes" id="UP000005510">
    <property type="component" value="Unassembled WGS sequence"/>
</dbReference>
<dbReference type="STRING" id="537006.PRABACTJOHN_03280"/>
<reference evidence="1 2" key="1">
    <citation type="submission" date="2008-10" db="EMBL/GenBank/DDBJ databases">
        <title>Draft genome sequence of Parabacteroides johnsonii (DSM 18315).</title>
        <authorList>
            <person name="Sudarsanam P."/>
            <person name="Ley R."/>
            <person name="Guruge J."/>
            <person name="Turnbaugh P.J."/>
            <person name="Mahowald M."/>
            <person name="Liep D."/>
            <person name="Gordon J."/>
        </authorList>
    </citation>
    <scope>NUCLEOTIDE SEQUENCE [LARGE SCALE GENOMIC DNA]</scope>
    <source>
        <strain evidence="1 2">DSM 18315</strain>
    </source>
</reference>
<dbReference type="HOGENOM" id="CLU_2317667_0_0_10"/>
<proteinExistence type="predicted"/>
<organism evidence="1 2">
    <name type="scientific">Parabacteroides johnsonii DSM 18315</name>
    <dbReference type="NCBI Taxonomy" id="537006"/>
    <lineage>
        <taxon>Bacteria</taxon>
        <taxon>Pseudomonadati</taxon>
        <taxon>Bacteroidota</taxon>
        <taxon>Bacteroidia</taxon>
        <taxon>Bacteroidales</taxon>
        <taxon>Tannerellaceae</taxon>
        <taxon>Parabacteroides</taxon>
    </lineage>
</organism>
<protein>
    <submittedName>
        <fullName evidence="1">Uncharacterized protein</fullName>
    </submittedName>
</protein>